<dbReference type="OrthoDB" id="9807157at2"/>
<evidence type="ECO:0000256" key="4">
    <source>
        <dbReference type="RuleBase" id="RU003693"/>
    </source>
</evidence>
<evidence type="ECO:0000256" key="1">
    <source>
        <dbReference type="ARBA" id="ARBA00001933"/>
    </source>
</evidence>
<dbReference type="PATRIC" id="fig|908627.4.peg.1949"/>
<dbReference type="InterPro" id="IPR004839">
    <property type="entry name" value="Aminotransferase_I/II_large"/>
</dbReference>
<reference evidence="6 7" key="1">
    <citation type="journal article" date="2015" name="Genome Announc.">
        <title>Draft Genome Sequence of Burkholderia sp. Strain PML1(12), an Ectomycorrhizosphere-Inhabiting Bacterium with Effective Mineral-Weathering Ability.</title>
        <authorList>
            <person name="Uroz S."/>
            <person name="Oger P."/>
        </authorList>
    </citation>
    <scope>NUCLEOTIDE SEQUENCE [LARGE SCALE GENOMIC DNA]</scope>
    <source>
        <strain evidence="7">PML1(12)</strain>
    </source>
</reference>
<dbReference type="PROSITE" id="PS00599">
    <property type="entry name" value="AA_TRANSFER_CLASS_2"/>
    <property type="match status" value="1"/>
</dbReference>
<dbReference type="InterPro" id="IPR015424">
    <property type="entry name" value="PyrdxlP-dep_Trfase"/>
</dbReference>
<comment type="cofactor">
    <cofactor evidence="1 4">
        <name>pyridoxal 5'-phosphate</name>
        <dbReference type="ChEBI" id="CHEBI:597326"/>
    </cofactor>
</comment>
<accession>A0A0J1D1N6</accession>
<comment type="similarity">
    <text evidence="4">Belongs to the class-II pyridoxal-phosphate-dependent aminotransferase family.</text>
</comment>
<protein>
    <recommendedName>
        <fullName evidence="5">Aminotransferase class I/classII large domain-containing protein</fullName>
    </recommendedName>
</protein>
<evidence type="ECO:0000313" key="7">
    <source>
        <dbReference type="Proteomes" id="UP000035963"/>
    </source>
</evidence>
<feature type="domain" description="Aminotransferase class I/classII large" evidence="5">
    <location>
        <begin position="50"/>
        <end position="388"/>
    </location>
</feature>
<keyword evidence="2" id="KW-0808">Transferase</keyword>
<organism evidence="6 7">
    <name type="scientific">Caballeronia mineralivorans PML1(12)</name>
    <dbReference type="NCBI Taxonomy" id="908627"/>
    <lineage>
        <taxon>Bacteria</taxon>
        <taxon>Pseudomonadati</taxon>
        <taxon>Pseudomonadota</taxon>
        <taxon>Betaproteobacteria</taxon>
        <taxon>Burkholderiales</taxon>
        <taxon>Burkholderiaceae</taxon>
        <taxon>Caballeronia</taxon>
    </lineage>
</organism>
<comment type="caution">
    <text evidence="6">The sequence shown here is derived from an EMBL/GenBank/DDBJ whole genome shotgun (WGS) entry which is preliminary data.</text>
</comment>
<dbReference type="AlphaFoldDB" id="A0A0J1D1N6"/>
<dbReference type="PANTHER" id="PTHR13693">
    <property type="entry name" value="CLASS II AMINOTRANSFERASE/8-AMINO-7-OXONONANOATE SYNTHASE"/>
    <property type="match status" value="1"/>
</dbReference>
<dbReference type="NCBIfam" id="NF005394">
    <property type="entry name" value="PRK06939.1"/>
    <property type="match status" value="1"/>
</dbReference>
<dbReference type="Gene3D" id="3.90.1150.10">
    <property type="entry name" value="Aspartate Aminotransferase, domain 1"/>
    <property type="match status" value="1"/>
</dbReference>
<dbReference type="EMBL" id="AEJF01000065">
    <property type="protein sequence ID" value="KLU26566.1"/>
    <property type="molecule type" value="Genomic_DNA"/>
</dbReference>
<dbReference type="InterPro" id="IPR015422">
    <property type="entry name" value="PyrdxlP-dep_Trfase_small"/>
</dbReference>
<dbReference type="GO" id="GO:0016740">
    <property type="term" value="F:transferase activity"/>
    <property type="evidence" value="ECO:0007669"/>
    <property type="project" value="UniProtKB-KW"/>
</dbReference>
<evidence type="ECO:0000256" key="2">
    <source>
        <dbReference type="ARBA" id="ARBA00022679"/>
    </source>
</evidence>
<dbReference type="Gene3D" id="3.40.640.10">
    <property type="entry name" value="Type I PLP-dependent aspartate aminotransferase-like (Major domain)"/>
    <property type="match status" value="1"/>
</dbReference>
<keyword evidence="7" id="KW-1185">Reference proteome</keyword>
<dbReference type="Pfam" id="PF00155">
    <property type="entry name" value="Aminotran_1_2"/>
    <property type="match status" value="1"/>
</dbReference>
<evidence type="ECO:0000313" key="6">
    <source>
        <dbReference type="EMBL" id="KLU26566.1"/>
    </source>
</evidence>
<dbReference type="Proteomes" id="UP000035963">
    <property type="component" value="Unassembled WGS sequence"/>
</dbReference>
<sequence length="396" mass="42314">MLSKSIVERLQEKHYALTVQGSVKREFALTSAQSAHVIARPTPESAGRRYLNLCSNNYLGLANDPRLMEAAREAIARYGLGMASVRFISGTNELHWTLESKLATFMGTEAALLFPSAFDANGALFETLTAEGDTVVSDELNHASIIDGLRLCRATRHRYANRDVAEADDRLRQSGAQGARWVVTDGVFSMDGFQAPLNELGEICSASDSMLIVDDSHGIGVIGETGRGTAQSQQAHDAVDLYVGTLGKALGGAAGGFVAGPTLAIETLRQFGRPYLFSNALMPAIAAASIRALDIVASGEIDFARLRSMSDYLRSGLEAQGYDVLPGTHPIIPVMFHDAVRAESVASSLADKGILAAAFSFPVVPRGAARLRLQLSLALSDSDVEDVLLAFKSIRI</sequence>
<proteinExistence type="inferred from homology"/>
<dbReference type="InterPro" id="IPR050087">
    <property type="entry name" value="AON_synthase_class-II"/>
</dbReference>
<dbReference type="RefSeq" id="WP_047846249.1">
    <property type="nucleotide sequence ID" value="NZ_AEJF01000065.1"/>
</dbReference>
<dbReference type="GO" id="GO:0030170">
    <property type="term" value="F:pyridoxal phosphate binding"/>
    <property type="evidence" value="ECO:0007669"/>
    <property type="project" value="InterPro"/>
</dbReference>
<evidence type="ECO:0000256" key="3">
    <source>
        <dbReference type="ARBA" id="ARBA00022898"/>
    </source>
</evidence>
<name>A0A0J1D1N6_9BURK</name>
<dbReference type="InterPro" id="IPR001917">
    <property type="entry name" value="Aminotrans_II_pyridoxalP_BS"/>
</dbReference>
<gene>
    <name evidence="6" type="ORF">EOS_08840</name>
</gene>
<keyword evidence="3 4" id="KW-0663">Pyridoxal phosphate</keyword>
<dbReference type="InterPro" id="IPR015421">
    <property type="entry name" value="PyrdxlP-dep_Trfase_major"/>
</dbReference>
<dbReference type="SUPFAM" id="SSF53383">
    <property type="entry name" value="PLP-dependent transferases"/>
    <property type="match status" value="1"/>
</dbReference>
<evidence type="ECO:0000259" key="5">
    <source>
        <dbReference type="Pfam" id="PF00155"/>
    </source>
</evidence>